<organism evidence="1 2">
    <name type="scientific">Persea americana</name>
    <name type="common">Avocado</name>
    <dbReference type="NCBI Taxonomy" id="3435"/>
    <lineage>
        <taxon>Eukaryota</taxon>
        <taxon>Viridiplantae</taxon>
        <taxon>Streptophyta</taxon>
        <taxon>Embryophyta</taxon>
        <taxon>Tracheophyta</taxon>
        <taxon>Spermatophyta</taxon>
        <taxon>Magnoliopsida</taxon>
        <taxon>Magnoliidae</taxon>
        <taxon>Laurales</taxon>
        <taxon>Lauraceae</taxon>
        <taxon>Persea</taxon>
    </lineage>
</organism>
<comment type="caution">
    <text evidence="1">The sequence shown here is derived from an EMBL/GenBank/DDBJ whole genome shotgun (WGS) entry which is preliminary data.</text>
</comment>
<evidence type="ECO:0000313" key="1">
    <source>
        <dbReference type="EMBL" id="KAJ8650114.1"/>
    </source>
</evidence>
<reference evidence="1 2" key="1">
    <citation type="journal article" date="2022" name="Hortic Res">
        <title>A haplotype resolved chromosomal level avocado genome allows analysis of novel avocado genes.</title>
        <authorList>
            <person name="Nath O."/>
            <person name="Fletcher S.J."/>
            <person name="Hayward A."/>
            <person name="Shaw L.M."/>
            <person name="Masouleh A.K."/>
            <person name="Furtado A."/>
            <person name="Henry R.J."/>
            <person name="Mitter N."/>
        </authorList>
    </citation>
    <scope>NUCLEOTIDE SEQUENCE [LARGE SCALE GENOMIC DNA]</scope>
    <source>
        <strain evidence="2">cv. Hass</strain>
    </source>
</reference>
<name>A0ACC2MY60_PERAE</name>
<dbReference type="Proteomes" id="UP001234297">
    <property type="component" value="Chromosome 1"/>
</dbReference>
<dbReference type="EMBL" id="CM056809">
    <property type="protein sequence ID" value="KAJ8650114.1"/>
    <property type="molecule type" value="Genomic_DNA"/>
</dbReference>
<protein>
    <submittedName>
        <fullName evidence="1">Uncharacterized protein</fullName>
    </submittedName>
</protein>
<sequence>MVKARAELIESIIKGKSIEESDISLLPYLQAVAKEETFRLHPPAPLFVNHKAASDVEIGGCVIPKDSKVIVNVWAIGRDPDLWVDSS</sequence>
<evidence type="ECO:0000313" key="2">
    <source>
        <dbReference type="Proteomes" id="UP001234297"/>
    </source>
</evidence>
<gene>
    <name evidence="1" type="ORF">MRB53_003137</name>
</gene>
<accession>A0ACC2MY60</accession>
<keyword evidence="2" id="KW-1185">Reference proteome</keyword>
<proteinExistence type="predicted"/>